<dbReference type="Proteomes" id="UP000095280">
    <property type="component" value="Unplaced"/>
</dbReference>
<feature type="transmembrane region" description="Helical" evidence="2">
    <location>
        <begin position="105"/>
        <end position="127"/>
    </location>
</feature>
<keyword evidence="2" id="KW-1133">Transmembrane helix</keyword>
<evidence type="ECO:0000256" key="2">
    <source>
        <dbReference type="SAM" id="Phobius"/>
    </source>
</evidence>
<protein>
    <submittedName>
        <fullName evidence="4">Uncharacterized protein</fullName>
    </submittedName>
</protein>
<dbReference type="WBParaSite" id="maker-uti_cns_0046090-snap-gene-0.7-mRNA-1">
    <property type="protein sequence ID" value="maker-uti_cns_0046090-snap-gene-0.7-mRNA-1"/>
    <property type="gene ID" value="maker-uti_cns_0046090-snap-gene-0.7"/>
</dbReference>
<name>A0A1I8J7B1_9PLAT</name>
<evidence type="ECO:0000256" key="1">
    <source>
        <dbReference type="SAM" id="MobiDB-lite"/>
    </source>
</evidence>
<feature type="region of interest" description="Disordered" evidence="1">
    <location>
        <begin position="1"/>
        <end position="28"/>
    </location>
</feature>
<accession>A0A1I8J7B1</accession>
<keyword evidence="3" id="KW-1185">Reference proteome</keyword>
<reference evidence="4" key="1">
    <citation type="submission" date="2016-11" db="UniProtKB">
        <authorList>
            <consortium name="WormBaseParasite"/>
        </authorList>
    </citation>
    <scope>IDENTIFICATION</scope>
</reference>
<keyword evidence="2" id="KW-0472">Membrane</keyword>
<proteinExistence type="predicted"/>
<evidence type="ECO:0000313" key="4">
    <source>
        <dbReference type="WBParaSite" id="maker-uti_cns_0046090-snap-gene-0.7-mRNA-1"/>
    </source>
</evidence>
<sequence length="386" mass="41858">MSSSCLPEPPSDCDNNTGGGDDFNAAASRGSPVTGLSVLNSQDSEMQMQLARLSRLMAPAGGSSTALPLECDAGFESSSLCGNFNNVDPESDDRPTAKQKRVARVVMAVAFILLSMCFVLIVVTLSMSDHIDRMVVAHPRFVHLANTIAQLDKIYVIRQLAKYEDANSSKRPVDNSIVVLLKEFLLIKVDPGHLLGRFVQPLPARVVIPVREDSLGSGVQHRLHKGRAETPAARISGQVEAEEVSQTAKRGVSVIEQAAELDAISSQKAAVQRRREALIGDVANVVQSVESRHAHARLTAVELAQMSVAEAHQRSRVSAVCLRQVANSKTIPGLEITHEYISTGSALGVSNSNIRQWFILEISAQKFFDTVEHLVGYSLCRIFIRA</sequence>
<dbReference type="AlphaFoldDB" id="A0A1I8J7B1"/>
<organism evidence="3 4">
    <name type="scientific">Macrostomum lignano</name>
    <dbReference type="NCBI Taxonomy" id="282301"/>
    <lineage>
        <taxon>Eukaryota</taxon>
        <taxon>Metazoa</taxon>
        <taxon>Spiralia</taxon>
        <taxon>Lophotrochozoa</taxon>
        <taxon>Platyhelminthes</taxon>
        <taxon>Rhabditophora</taxon>
        <taxon>Macrostomorpha</taxon>
        <taxon>Macrostomida</taxon>
        <taxon>Macrostomidae</taxon>
        <taxon>Macrostomum</taxon>
    </lineage>
</organism>
<evidence type="ECO:0000313" key="3">
    <source>
        <dbReference type="Proteomes" id="UP000095280"/>
    </source>
</evidence>
<keyword evidence="2" id="KW-0812">Transmembrane</keyword>